<feature type="domain" description="Methyl-accepting transducer" evidence="6">
    <location>
        <begin position="186"/>
        <end position="415"/>
    </location>
</feature>
<dbReference type="PANTHER" id="PTHR43531">
    <property type="entry name" value="PROTEIN ICFG"/>
    <property type="match status" value="1"/>
</dbReference>
<dbReference type="EMBL" id="CP040602">
    <property type="protein sequence ID" value="QCU89490.1"/>
    <property type="molecule type" value="Genomic_DNA"/>
</dbReference>
<dbReference type="GO" id="GO:0006935">
    <property type="term" value="P:chemotaxis"/>
    <property type="evidence" value="ECO:0007669"/>
    <property type="project" value="TreeGrafter"/>
</dbReference>
<dbReference type="Proteomes" id="UP000304864">
    <property type="component" value="Chromosome"/>
</dbReference>
<evidence type="ECO:0000256" key="4">
    <source>
        <dbReference type="ARBA" id="ARBA00029447"/>
    </source>
</evidence>
<gene>
    <name evidence="8" type="ORF">FE785_01980</name>
</gene>
<comment type="subcellular location">
    <subcellularLocation>
        <location evidence="1">Membrane</location>
    </subcellularLocation>
</comment>
<evidence type="ECO:0008006" key="10">
    <source>
        <dbReference type="Google" id="ProtNLM"/>
    </source>
</evidence>
<dbReference type="FunFam" id="1.10.287.950:FF:000001">
    <property type="entry name" value="Methyl-accepting chemotaxis sensory transducer"/>
    <property type="match status" value="1"/>
</dbReference>
<dbReference type="Pfam" id="PF00015">
    <property type="entry name" value="MCPsignal"/>
    <property type="match status" value="1"/>
</dbReference>
<feature type="domain" description="HAMP" evidence="7">
    <location>
        <begin position="129"/>
        <end position="181"/>
    </location>
</feature>
<keyword evidence="2" id="KW-0488">Methylation</keyword>
<evidence type="ECO:0000256" key="2">
    <source>
        <dbReference type="ARBA" id="ARBA00022481"/>
    </source>
</evidence>
<accession>A0A4P9K4Z0</accession>
<evidence type="ECO:0000259" key="7">
    <source>
        <dbReference type="PROSITE" id="PS50885"/>
    </source>
</evidence>
<comment type="similarity">
    <text evidence="4">Belongs to the methyl-accepting chemotaxis (MCP) protein family.</text>
</comment>
<dbReference type="GO" id="GO:0004888">
    <property type="term" value="F:transmembrane signaling receptor activity"/>
    <property type="evidence" value="ECO:0007669"/>
    <property type="project" value="TreeGrafter"/>
</dbReference>
<dbReference type="Gene3D" id="1.10.287.950">
    <property type="entry name" value="Methyl-accepting chemotaxis protein"/>
    <property type="match status" value="1"/>
</dbReference>
<dbReference type="PROSITE" id="PS50885">
    <property type="entry name" value="HAMP"/>
    <property type="match status" value="1"/>
</dbReference>
<protein>
    <recommendedName>
        <fullName evidence="10">Methyl-accepting chemotaxis protein</fullName>
    </recommendedName>
</protein>
<evidence type="ECO:0000256" key="3">
    <source>
        <dbReference type="ARBA" id="ARBA00023224"/>
    </source>
</evidence>
<dbReference type="KEGG" id="thig:FE785_01980"/>
<sequence>MLKGIETELQKSLPNFDSDNLMRQKIDVFHAHPEHQAKILEELKDTYNARIEVGTLTIDLIIDPIFDDQGKRIGTVAEWKNMTEQLAIERNIENLIEEASKGNMSSRIDVSKLHGFERQISESINTLLDTFTQVTNNLNRILSNMAAGDLTSKLEGQYQGELRAMQSATNNALANINLTLNQVNTGAIEIGNMAKEVAIASEDLSQRTQEQAASLEQTAASMEELTATLEASSESTNSANKIAHTSVSQAEEGIKVMSDTLNAMSGIAELSHKIGEITSVIDSIAFQTNLLALNAAVEAARAGEHGRGFAVVAGEVRNLAQKSAEAAKDITQLINSTIQQIDNGTSLVEQTNQVFEEMVGSIKEVEKLVEQVTQTEEEQVRGVREVNVAIRNLDQVTQQNAALVEELSATAGNMNHESENQAEFISRFKLTSATNNRKLNIDFADAKMKHKAWLTELDLLITGQECSFNFDEASNPKVCPLGIWIYGDGQQYMHLSNMQRLEQLHAEFHAEIGQAIESCRIDDYDQARTLRNQALEVSEQILSTIDDLNDELHNQNTSTMALPTP</sequence>
<dbReference type="InterPro" id="IPR051310">
    <property type="entry name" value="MCP_chemotaxis"/>
</dbReference>
<evidence type="ECO:0000313" key="8">
    <source>
        <dbReference type="EMBL" id="QCU89490.1"/>
    </source>
</evidence>
<evidence type="ECO:0000313" key="9">
    <source>
        <dbReference type="Proteomes" id="UP000304864"/>
    </source>
</evidence>
<dbReference type="GO" id="GO:0007165">
    <property type="term" value="P:signal transduction"/>
    <property type="evidence" value="ECO:0007669"/>
    <property type="project" value="UniProtKB-KW"/>
</dbReference>
<dbReference type="GO" id="GO:0005886">
    <property type="term" value="C:plasma membrane"/>
    <property type="evidence" value="ECO:0007669"/>
    <property type="project" value="TreeGrafter"/>
</dbReference>
<dbReference type="SMART" id="SM00283">
    <property type="entry name" value="MA"/>
    <property type="match status" value="1"/>
</dbReference>
<dbReference type="SUPFAM" id="SSF58104">
    <property type="entry name" value="Methyl-accepting chemotaxis protein (MCP) signaling domain"/>
    <property type="match status" value="1"/>
</dbReference>
<evidence type="ECO:0000256" key="5">
    <source>
        <dbReference type="PROSITE-ProRule" id="PRU00284"/>
    </source>
</evidence>
<reference evidence="8 9" key="1">
    <citation type="submission" date="2019-05" db="EMBL/GenBank/DDBJ databases">
        <title>Thiomicrorhabdus sediminis sp. nov, a novel sulfur-oxidizing bacterium isolated from coastal sediment.</title>
        <authorList>
            <person name="Liu X."/>
        </authorList>
    </citation>
    <scope>NUCLEOTIDE SEQUENCE [LARGE SCALE GENOMIC DNA]</scope>
    <source>
        <strain evidence="8 9">G1</strain>
    </source>
</reference>
<keyword evidence="3 5" id="KW-0807">Transducer</keyword>
<evidence type="ECO:0000256" key="1">
    <source>
        <dbReference type="ARBA" id="ARBA00004370"/>
    </source>
</evidence>
<dbReference type="AlphaFoldDB" id="A0A4P9K4Z0"/>
<proteinExistence type="inferred from homology"/>
<dbReference type="Pfam" id="PF18947">
    <property type="entry name" value="HAMP_2"/>
    <property type="match status" value="1"/>
</dbReference>
<organism evidence="8 9">
    <name type="scientific">Thiomicrorhabdus sediminis</name>
    <dbReference type="NCBI Taxonomy" id="2580412"/>
    <lineage>
        <taxon>Bacteria</taxon>
        <taxon>Pseudomonadati</taxon>
        <taxon>Pseudomonadota</taxon>
        <taxon>Gammaproteobacteria</taxon>
        <taxon>Thiotrichales</taxon>
        <taxon>Piscirickettsiaceae</taxon>
        <taxon>Thiomicrorhabdus</taxon>
    </lineage>
</organism>
<dbReference type="PANTHER" id="PTHR43531:SF14">
    <property type="entry name" value="METHYL-ACCEPTING CHEMOTAXIS PROTEIN I-RELATED"/>
    <property type="match status" value="1"/>
</dbReference>
<evidence type="ECO:0000259" key="6">
    <source>
        <dbReference type="PROSITE" id="PS50111"/>
    </source>
</evidence>
<dbReference type="Pfam" id="PF13682">
    <property type="entry name" value="CZB"/>
    <property type="match status" value="1"/>
</dbReference>
<name>A0A4P9K4Z0_9GAMM</name>
<dbReference type="InterPro" id="IPR004089">
    <property type="entry name" value="MCPsignal_dom"/>
</dbReference>
<dbReference type="InterPro" id="IPR025991">
    <property type="entry name" value="Chemoreceptor_zinc-bind_dom"/>
</dbReference>
<dbReference type="Gene3D" id="3.30.450.20">
    <property type="entry name" value="PAS domain"/>
    <property type="match status" value="1"/>
</dbReference>
<dbReference type="OrthoDB" id="6433966at2"/>
<dbReference type="Gene3D" id="1.20.120.30">
    <property type="entry name" value="Aspartate receptor, ligand-binding domain"/>
    <property type="match status" value="1"/>
</dbReference>
<dbReference type="PROSITE" id="PS50111">
    <property type="entry name" value="CHEMOTAXIS_TRANSDUC_2"/>
    <property type="match status" value="1"/>
</dbReference>
<dbReference type="CDD" id="cd11386">
    <property type="entry name" value="MCP_signal"/>
    <property type="match status" value="1"/>
</dbReference>
<dbReference type="RefSeq" id="WP_138563898.1">
    <property type="nucleotide sequence ID" value="NZ_CP040602.1"/>
</dbReference>
<keyword evidence="9" id="KW-1185">Reference proteome</keyword>
<dbReference type="InterPro" id="IPR003660">
    <property type="entry name" value="HAMP_dom"/>
</dbReference>